<dbReference type="Pfam" id="PF13912">
    <property type="entry name" value="zf-C2H2_6"/>
    <property type="match status" value="2"/>
</dbReference>
<dbReference type="AlphaFoldDB" id="A0A8S4RB27"/>
<feature type="domain" description="C2H2-type" evidence="11">
    <location>
        <begin position="446"/>
        <end position="474"/>
    </location>
</feature>
<dbReference type="Gene3D" id="3.30.160.60">
    <property type="entry name" value="Classic Zinc Finger"/>
    <property type="match status" value="4"/>
</dbReference>
<feature type="binding site" evidence="9">
    <location>
        <position position="70"/>
    </location>
    <ligand>
        <name>Zn(2+)</name>
        <dbReference type="ChEBI" id="CHEBI:29105"/>
    </ligand>
</feature>
<feature type="domain" description="C2H2-type" evidence="11">
    <location>
        <begin position="241"/>
        <end position="269"/>
    </location>
</feature>
<feature type="binding site" evidence="9">
    <location>
        <position position="15"/>
    </location>
    <ligand>
        <name>Zn(2+)</name>
        <dbReference type="ChEBI" id="CHEBI:29105"/>
    </ligand>
</feature>
<organism evidence="13 14">
    <name type="scientific">Pararge aegeria aegeria</name>
    <dbReference type="NCBI Taxonomy" id="348720"/>
    <lineage>
        <taxon>Eukaryota</taxon>
        <taxon>Metazoa</taxon>
        <taxon>Ecdysozoa</taxon>
        <taxon>Arthropoda</taxon>
        <taxon>Hexapoda</taxon>
        <taxon>Insecta</taxon>
        <taxon>Pterygota</taxon>
        <taxon>Neoptera</taxon>
        <taxon>Endopterygota</taxon>
        <taxon>Lepidoptera</taxon>
        <taxon>Glossata</taxon>
        <taxon>Ditrysia</taxon>
        <taxon>Papilionoidea</taxon>
        <taxon>Nymphalidae</taxon>
        <taxon>Satyrinae</taxon>
        <taxon>Satyrini</taxon>
        <taxon>Parargina</taxon>
        <taxon>Pararge</taxon>
    </lineage>
</organism>
<dbReference type="PANTHER" id="PTHR24390:SF159">
    <property type="entry name" value="GROWTH FACTOR INDEPENDENT 1 TRANSCRIPTIONAL REPRESSOR"/>
    <property type="match status" value="1"/>
</dbReference>
<dbReference type="Pfam" id="PF00096">
    <property type="entry name" value="zf-C2H2"/>
    <property type="match status" value="3"/>
</dbReference>
<dbReference type="OrthoDB" id="10039931at2759"/>
<feature type="domain" description="C2H2-type" evidence="11">
    <location>
        <begin position="475"/>
        <end position="502"/>
    </location>
</feature>
<feature type="domain" description="C2H2-type" evidence="11">
    <location>
        <begin position="503"/>
        <end position="530"/>
    </location>
</feature>
<dbReference type="FunFam" id="3.30.160.60:FF:000065">
    <property type="entry name" value="B-cell CLL/lymphoma 6, member B"/>
    <property type="match status" value="1"/>
</dbReference>
<feature type="domain" description="C2H2-type" evidence="11">
    <location>
        <begin position="360"/>
        <end position="382"/>
    </location>
</feature>
<feature type="compositionally biased region" description="Basic residues" evidence="10">
    <location>
        <begin position="163"/>
        <end position="177"/>
    </location>
</feature>
<dbReference type="InterPro" id="IPR012934">
    <property type="entry name" value="Znf_AD"/>
</dbReference>
<feature type="domain" description="ZAD" evidence="12">
    <location>
        <begin position="13"/>
        <end position="94"/>
    </location>
</feature>
<evidence type="ECO:0000256" key="5">
    <source>
        <dbReference type="ARBA" id="ARBA00022833"/>
    </source>
</evidence>
<keyword evidence="7" id="KW-0539">Nucleus</keyword>
<keyword evidence="6" id="KW-0238">DNA-binding</keyword>
<dbReference type="SMART" id="SM00868">
    <property type="entry name" value="zf-AD"/>
    <property type="match status" value="2"/>
</dbReference>
<feature type="domain" description="C2H2-type" evidence="11">
    <location>
        <begin position="531"/>
        <end position="559"/>
    </location>
</feature>
<dbReference type="Pfam" id="PF12756">
    <property type="entry name" value="zf-C2H2_2"/>
    <property type="match status" value="1"/>
</dbReference>
<dbReference type="InterPro" id="IPR013087">
    <property type="entry name" value="Znf_C2H2_type"/>
</dbReference>
<proteinExistence type="predicted"/>
<dbReference type="SMART" id="SM00355">
    <property type="entry name" value="ZnF_C2H2"/>
    <property type="match status" value="10"/>
</dbReference>
<dbReference type="GO" id="GO:0006357">
    <property type="term" value="P:regulation of transcription by RNA polymerase II"/>
    <property type="evidence" value="ECO:0007669"/>
    <property type="project" value="TreeGrafter"/>
</dbReference>
<evidence type="ECO:0000256" key="10">
    <source>
        <dbReference type="SAM" id="MobiDB-lite"/>
    </source>
</evidence>
<evidence type="ECO:0000259" key="11">
    <source>
        <dbReference type="PROSITE" id="PS50157"/>
    </source>
</evidence>
<dbReference type="PANTHER" id="PTHR24390">
    <property type="entry name" value="ZINC FINGER PROTEIN"/>
    <property type="match status" value="1"/>
</dbReference>
<gene>
    <name evidence="13" type="primary">jg14219</name>
    <name evidence="13" type="ORF">PAEG_LOCUS12129</name>
</gene>
<evidence type="ECO:0000256" key="1">
    <source>
        <dbReference type="ARBA" id="ARBA00004123"/>
    </source>
</evidence>
<feature type="domain" description="C2H2-type" evidence="11">
    <location>
        <begin position="334"/>
        <end position="361"/>
    </location>
</feature>
<evidence type="ECO:0000256" key="8">
    <source>
        <dbReference type="PROSITE-ProRule" id="PRU00042"/>
    </source>
</evidence>
<dbReference type="SUPFAM" id="SSF57667">
    <property type="entry name" value="beta-beta-alpha zinc fingers"/>
    <property type="match status" value="3"/>
</dbReference>
<feature type="compositionally biased region" description="Polar residues" evidence="10">
    <location>
        <begin position="201"/>
        <end position="212"/>
    </location>
</feature>
<accession>A0A8S4RB27</accession>
<feature type="binding site" evidence="9">
    <location>
        <position position="67"/>
    </location>
    <ligand>
        <name>Zn(2+)</name>
        <dbReference type="ChEBI" id="CHEBI:29105"/>
    </ligand>
</feature>
<keyword evidence="4 8" id="KW-0863">Zinc-finger</keyword>
<dbReference type="GO" id="GO:0008270">
    <property type="term" value="F:zinc ion binding"/>
    <property type="evidence" value="ECO:0007669"/>
    <property type="project" value="UniProtKB-UniRule"/>
</dbReference>
<evidence type="ECO:0000256" key="3">
    <source>
        <dbReference type="ARBA" id="ARBA00022737"/>
    </source>
</evidence>
<dbReference type="Proteomes" id="UP000838756">
    <property type="component" value="Unassembled WGS sequence"/>
</dbReference>
<dbReference type="EMBL" id="CAKXAJ010025042">
    <property type="protein sequence ID" value="CAH2234264.1"/>
    <property type="molecule type" value="Genomic_DNA"/>
</dbReference>
<dbReference type="SUPFAM" id="SSF57716">
    <property type="entry name" value="Glucocorticoid receptor-like (DNA-binding domain)"/>
    <property type="match status" value="1"/>
</dbReference>
<feature type="binding site" evidence="9">
    <location>
        <position position="18"/>
    </location>
    <ligand>
        <name>Zn(2+)</name>
        <dbReference type="ChEBI" id="CHEBI:29105"/>
    </ligand>
</feature>
<dbReference type="Pfam" id="PF07776">
    <property type="entry name" value="zf-AD"/>
    <property type="match status" value="1"/>
</dbReference>
<keyword evidence="3" id="KW-0677">Repeat</keyword>
<dbReference type="InterPro" id="IPR041661">
    <property type="entry name" value="ZN622/Rei1/Reh1_Znf-C2H2"/>
</dbReference>
<keyword evidence="5 9" id="KW-0862">Zinc</keyword>
<feature type="domain" description="C2H2-type" evidence="11">
    <location>
        <begin position="386"/>
        <end position="414"/>
    </location>
</feature>
<evidence type="ECO:0000256" key="4">
    <source>
        <dbReference type="ARBA" id="ARBA00022771"/>
    </source>
</evidence>
<evidence type="ECO:0000256" key="9">
    <source>
        <dbReference type="PROSITE-ProRule" id="PRU01263"/>
    </source>
</evidence>
<comment type="subcellular location">
    <subcellularLocation>
        <location evidence="1">Nucleus</location>
    </subcellularLocation>
</comment>
<comment type="caution">
    <text evidence="13">The sequence shown here is derived from an EMBL/GenBank/DDBJ whole genome shotgun (WGS) entry which is preliminary data.</text>
</comment>
<dbReference type="InterPro" id="IPR036236">
    <property type="entry name" value="Znf_C2H2_sf"/>
</dbReference>
<evidence type="ECO:0000256" key="2">
    <source>
        <dbReference type="ARBA" id="ARBA00022723"/>
    </source>
</evidence>
<reference evidence="13" key="1">
    <citation type="submission" date="2022-03" db="EMBL/GenBank/DDBJ databases">
        <authorList>
            <person name="Lindestad O."/>
        </authorList>
    </citation>
    <scope>NUCLEOTIDE SEQUENCE</scope>
</reference>
<evidence type="ECO:0000259" key="12">
    <source>
        <dbReference type="PROSITE" id="PS51915"/>
    </source>
</evidence>
<keyword evidence="2 9" id="KW-0479">Metal-binding</keyword>
<evidence type="ECO:0000256" key="7">
    <source>
        <dbReference type="ARBA" id="ARBA00023242"/>
    </source>
</evidence>
<dbReference type="PROSITE" id="PS00028">
    <property type="entry name" value="ZINC_FINGER_C2H2_1"/>
    <property type="match status" value="9"/>
</dbReference>
<evidence type="ECO:0000313" key="13">
    <source>
        <dbReference type="EMBL" id="CAH2234264.1"/>
    </source>
</evidence>
<dbReference type="GO" id="GO:0000978">
    <property type="term" value="F:RNA polymerase II cis-regulatory region sequence-specific DNA binding"/>
    <property type="evidence" value="ECO:0007669"/>
    <property type="project" value="TreeGrafter"/>
</dbReference>
<dbReference type="GO" id="GO:0005634">
    <property type="term" value="C:nucleus"/>
    <property type="evidence" value="ECO:0007669"/>
    <property type="project" value="UniProtKB-SubCell"/>
</dbReference>
<dbReference type="PROSITE" id="PS51915">
    <property type="entry name" value="ZAD"/>
    <property type="match status" value="1"/>
</dbReference>
<evidence type="ECO:0000313" key="14">
    <source>
        <dbReference type="Proteomes" id="UP000838756"/>
    </source>
</evidence>
<evidence type="ECO:0000256" key="6">
    <source>
        <dbReference type="ARBA" id="ARBA00023125"/>
    </source>
</evidence>
<keyword evidence="14" id="KW-1185">Reference proteome</keyword>
<dbReference type="PROSITE" id="PS50157">
    <property type="entry name" value="ZINC_FINGER_C2H2_2"/>
    <property type="match status" value="8"/>
</dbReference>
<dbReference type="GO" id="GO:0003700">
    <property type="term" value="F:DNA-binding transcription factor activity"/>
    <property type="evidence" value="ECO:0007669"/>
    <property type="project" value="TreeGrafter"/>
</dbReference>
<sequence length="559" mass="65160">MEFDDIVVKETPGLCRCCLSEGCYKDLSTEYTWMDDQEIYADMLLECFDISISQHMEGPNGPNRLICEVCITRLRDACNFKKQVQESEKKFVDMVGRGEFRTRASVYPEPKAEITLEMQPIEEAEVEYLEDDMDYDDGNRDEPEATVSEDITVTALPVKAKRGRPKKLLVKSEKKKPKVEEKPKTRIAKGQSRQEKATEALSKSSQTQMSATKRNRLMKKNAIIVLESSTVIPFKWHRHNYLCFFCHRTFKTLQPLKEHTRNDHKASSIKSAVSYLKRDEKVKIDVSKVICRICNANFEDTNTIIEHLKTQHDIQFNDDSDFGIIPYILNDDGYQCALCKKEFEYFIKLNQHMNEHYGNYVCELCGKSFLSQDRLRCHTLSHGSGFHCKLCAETFDSLTQKSNHELTVHDKKRLIKCFFCPELFQNYVLRKKHHNQSHNVETDVANNCPVCSKSFHIKSKMWAHMKEVHVREKNFACALCDQRFFSKTQVQKHMIKHVGEKIHHCEVCKKSYARKQTLRDHMRIHRDDRRFVCSVCSQGFVQSNSLQLHMRVNHPDSVA</sequence>
<protein>
    <submittedName>
        <fullName evidence="13">Jg14219 protein</fullName>
    </submittedName>
</protein>
<feature type="region of interest" description="Disordered" evidence="10">
    <location>
        <begin position="163"/>
        <end position="212"/>
    </location>
</feature>
<name>A0A8S4RB27_9NEOP</name>
<dbReference type="Gene3D" id="3.40.1800.20">
    <property type="match status" value="1"/>
</dbReference>